<dbReference type="PANTHER" id="PTHR46997">
    <property type="entry name" value="LOW AFFINITY TRYPTOPHAN PERMEASE-RELATED"/>
    <property type="match status" value="1"/>
</dbReference>
<evidence type="ECO:0000256" key="2">
    <source>
        <dbReference type="ARBA" id="ARBA00005452"/>
    </source>
</evidence>
<dbReference type="InterPro" id="IPR018227">
    <property type="entry name" value="Amino_acid_transport_2"/>
</dbReference>
<dbReference type="PROSITE" id="PS00594">
    <property type="entry name" value="AROMATIC_AA_PERMEASE_1"/>
    <property type="match status" value="1"/>
</dbReference>
<dbReference type="Proteomes" id="UP000243887">
    <property type="component" value="Unassembled WGS sequence"/>
</dbReference>
<evidence type="ECO:0000256" key="7">
    <source>
        <dbReference type="ARBA" id="ARBA00022970"/>
    </source>
</evidence>
<dbReference type="RefSeq" id="WP_090678179.1">
    <property type="nucleotide sequence ID" value="NZ_FORU01000003.1"/>
</dbReference>
<feature type="transmembrane region" description="Helical" evidence="10">
    <location>
        <begin position="277"/>
        <end position="298"/>
    </location>
</feature>
<evidence type="ECO:0000256" key="3">
    <source>
        <dbReference type="ARBA" id="ARBA00022448"/>
    </source>
</evidence>
<evidence type="ECO:0000256" key="6">
    <source>
        <dbReference type="ARBA" id="ARBA00022692"/>
    </source>
</evidence>
<evidence type="ECO:0000256" key="9">
    <source>
        <dbReference type="ARBA" id="ARBA00023136"/>
    </source>
</evidence>
<feature type="transmembrane region" description="Helical" evidence="10">
    <location>
        <begin position="310"/>
        <end position="329"/>
    </location>
</feature>
<evidence type="ECO:0000313" key="11">
    <source>
        <dbReference type="EMBL" id="SFJ08508.1"/>
    </source>
</evidence>
<keyword evidence="6 10" id="KW-0812">Transmembrane</keyword>
<evidence type="ECO:0000256" key="4">
    <source>
        <dbReference type="ARBA" id="ARBA00022475"/>
    </source>
</evidence>
<reference evidence="12" key="1">
    <citation type="submission" date="2016-10" db="EMBL/GenBank/DDBJ databases">
        <authorList>
            <person name="Varghese N."/>
            <person name="Submissions S."/>
        </authorList>
    </citation>
    <scope>NUCLEOTIDE SEQUENCE [LARGE SCALE GENOMIC DNA]</scope>
    <source>
        <strain evidence="12">DSM 26542</strain>
    </source>
</reference>
<dbReference type="Gene3D" id="1.20.1740.10">
    <property type="entry name" value="Amino acid/polyamine transporter I"/>
    <property type="match status" value="1"/>
</dbReference>
<name>A0A1I3NGL1_9FLAO</name>
<dbReference type="GO" id="GO:0015173">
    <property type="term" value="F:aromatic amino acid transmembrane transporter activity"/>
    <property type="evidence" value="ECO:0007669"/>
    <property type="project" value="InterPro"/>
</dbReference>
<accession>A0A1I3NGL1</accession>
<dbReference type="AlphaFoldDB" id="A0A1I3NGL1"/>
<keyword evidence="3" id="KW-0813">Transport</keyword>
<evidence type="ECO:0000256" key="10">
    <source>
        <dbReference type="SAM" id="Phobius"/>
    </source>
</evidence>
<sequence length="401" mass="43380">MNSKILGSILIVAGTAIGGGMLAMPIISAGVGFGGITLLMILIWITMCYTAILLVEAYKYSDPDEGLNTITFKYLGKIGSVITGISMLTLMYALVSAYIAGGSDILRLNAFTIFGITISPQAAALIFTLLFGGVVSLGARVVDICTKWIFVIKLIFLLLVILSMIPFVKLDNLAQMPTERLLIFTSIPVIFTSFGFHIVVPSLVRYLNGNTKHLKIAFIGGSLLPLIVYILWQISILGSIEPAIFNSILNENTGLQGMLKAVESVSDSKSISIPVNVFTIAAILTSFLGVALALYDYIRDLCKKRSGLKRPISISFITFIPPLIFALYYPDGFIIALGYAAVSVAITSLFLPVFIYIKAEKSQGNNISFLRKLSFVPIFILGILILVIQTLISIGELPNIG</sequence>
<feature type="transmembrane region" description="Helical" evidence="10">
    <location>
        <begin position="148"/>
        <end position="168"/>
    </location>
</feature>
<feature type="transmembrane region" description="Helical" evidence="10">
    <location>
        <begin position="33"/>
        <end position="57"/>
    </location>
</feature>
<proteinExistence type="inferred from homology"/>
<feature type="transmembrane region" description="Helical" evidence="10">
    <location>
        <begin position="216"/>
        <end position="240"/>
    </location>
</feature>
<feature type="transmembrane region" description="Helical" evidence="10">
    <location>
        <begin position="111"/>
        <end position="136"/>
    </location>
</feature>
<dbReference type="GO" id="GO:0003333">
    <property type="term" value="P:amino acid transmembrane transport"/>
    <property type="evidence" value="ECO:0007669"/>
    <property type="project" value="InterPro"/>
</dbReference>
<dbReference type="OrthoDB" id="18749at2"/>
<dbReference type="EMBL" id="FORU01000003">
    <property type="protein sequence ID" value="SFJ08508.1"/>
    <property type="molecule type" value="Genomic_DNA"/>
</dbReference>
<gene>
    <name evidence="11" type="ORF">SAMN04487893_10389</name>
</gene>
<dbReference type="GO" id="GO:0005886">
    <property type="term" value="C:plasma membrane"/>
    <property type="evidence" value="ECO:0007669"/>
    <property type="project" value="UniProtKB-SubCell"/>
</dbReference>
<dbReference type="PANTHER" id="PTHR46997:SF2">
    <property type="entry name" value="TYROSINE-SPECIFIC TRANSPORT SYSTEM"/>
    <property type="match status" value="1"/>
</dbReference>
<dbReference type="InterPro" id="IPR013061">
    <property type="entry name" value="Trp/try_permease_CS"/>
</dbReference>
<keyword evidence="9 10" id="KW-0472">Membrane</keyword>
<dbReference type="InterPro" id="IPR013059">
    <property type="entry name" value="Trp_tyr_transpt"/>
</dbReference>
<organism evidence="11 12">
    <name type="scientific">Myroides guanonis</name>
    <dbReference type="NCBI Taxonomy" id="1150112"/>
    <lineage>
        <taxon>Bacteria</taxon>
        <taxon>Pseudomonadati</taxon>
        <taxon>Bacteroidota</taxon>
        <taxon>Flavobacteriia</taxon>
        <taxon>Flavobacteriales</taxon>
        <taxon>Flavobacteriaceae</taxon>
        <taxon>Myroides</taxon>
    </lineage>
</organism>
<feature type="transmembrane region" description="Helical" evidence="10">
    <location>
        <begin position="335"/>
        <end position="357"/>
    </location>
</feature>
<feature type="transmembrane region" description="Helical" evidence="10">
    <location>
        <begin position="369"/>
        <end position="392"/>
    </location>
</feature>
<protein>
    <submittedName>
        <fullName evidence="11">Tyrosine-specific transport protein</fullName>
    </submittedName>
</protein>
<dbReference type="PRINTS" id="PR00166">
    <property type="entry name" value="AROAAPRMEASE"/>
</dbReference>
<feature type="transmembrane region" description="Helical" evidence="10">
    <location>
        <begin position="7"/>
        <end position="27"/>
    </location>
</feature>
<keyword evidence="5" id="KW-0997">Cell inner membrane</keyword>
<keyword evidence="4" id="KW-1003">Cell membrane</keyword>
<evidence type="ECO:0000256" key="8">
    <source>
        <dbReference type="ARBA" id="ARBA00022989"/>
    </source>
</evidence>
<comment type="similarity">
    <text evidence="2">Belongs to the amino acid/polyamine transporter 2 family. Mtr/TnaB/TyrP permease subfamily.</text>
</comment>
<keyword evidence="8 10" id="KW-1133">Transmembrane helix</keyword>
<evidence type="ECO:0000256" key="1">
    <source>
        <dbReference type="ARBA" id="ARBA00004429"/>
    </source>
</evidence>
<feature type="transmembrane region" description="Helical" evidence="10">
    <location>
        <begin position="180"/>
        <end position="204"/>
    </location>
</feature>
<comment type="subcellular location">
    <subcellularLocation>
        <location evidence="1">Cell inner membrane</location>
        <topology evidence="1">Multi-pass membrane protein</topology>
    </subcellularLocation>
</comment>
<evidence type="ECO:0000256" key="5">
    <source>
        <dbReference type="ARBA" id="ARBA00022519"/>
    </source>
</evidence>
<feature type="transmembrane region" description="Helical" evidence="10">
    <location>
        <begin position="78"/>
        <end position="99"/>
    </location>
</feature>
<evidence type="ECO:0000313" key="12">
    <source>
        <dbReference type="Proteomes" id="UP000243887"/>
    </source>
</evidence>
<keyword evidence="12" id="KW-1185">Reference proteome</keyword>
<dbReference type="Pfam" id="PF03222">
    <property type="entry name" value="Trp_Tyr_perm"/>
    <property type="match status" value="1"/>
</dbReference>
<dbReference type="STRING" id="1150112.SAMN04487893_10389"/>
<keyword evidence="7" id="KW-0029">Amino-acid transport</keyword>